<sequence>MSSHQPVVVPVRVTALMVNGAVRDDVRRTDWRRWVPDFSGAPHLSPEPDPLTLDVSRPRTGVTVHWELPLALRNGALGSDGITTYRAVPARWLVVRYSGPADNRAATAWLVQSNCLRDDPSDHTDNSPYAVATSDTDATLAAKRIGRVLPLTGTLTEPGQSAALTAVGPGLPTFCLYQPYNLGVFSLHDDLSGLTGDRRELSYLVMGWYAGDNDDPLAAAGTPAELLKKLGWHLDPAPSGTMRTVCAGTVTGVVWTSTGLPDKEKEEAPPVATDAGEPAIRYGVGESTADGVSALALAYEPSTWGQGDRLRRLQALQYGLLHEFDSASGAAAAQLRTGETRFEPRAGGFVWDFTTPSSAPGKPSAPVRPLPDEERAWLTGTNADQNTHDAAVRALARRQERMYELWWYVQQLRALAKRPSEIRPKLEALLKEVEPKLTTLIGRVKSDREQLAKAKALVRATTPEELAKAVDAEVARLKKLWGRDPKGRPTRTPRPPFHVAREPIVMIKGARAARLLDDPALLPCRLPGDLVAKADGTSVPPVKPEGWTKLPTVIGDRLPSALPDAVLTEFATLDRHPQPTKVTFADDTTADWKTGSADRRVRAAMRGTQAWRQPWTPLLLVWDAEYFAIPYYHHSDPTKKNWEFGPGQYVWRGEGDADDKEATPLTVRGKALLSAHAVHNLTERLHRIAQEAPGQAPDFVAAVGRLADHLSSATTGSDLISQALDGFNEFLTGRCSLVRARPPASVAGLLDGRHTFAPRDLQPVTRRPAQPEILENWVVPPYYRPLRAGQFRVRRMFLVDRFGRGREIIDTAVDLARRPKPARAASVIPDSKTPGKPDAADAVVHVTEPTLWAPHLFHLRPRLPQPVRLGFDAVSRLDDARTALTASSDEQISAWVVPNYFDEALLCMAPDGTLLGELRPTPAGALAFERLHPDAPVLGQASTKHPNLARFLNGLHARTDAVKALQDLVATVEEIRYTIAPYRADSGHPTLRMLGRPLVLIRARLHLEPDADPVVPLKPSRLTADPPTAEYQSYTWPVLLGSAASFTDGLVGYFDQSDYGTLYAVRTPNDPAPQTTYVLSRAKDTNSELALGQSRLVTLLADPWGGVQATSHILPTRVLSVDPDLVTHALKRMDAVFHVGPALGTMRPISVDVGYSTRATVTAFGIPLPVVETGTWSWRRPDSGTLPVTGVDAAARITPESRAHLRTGLLHLKNGLTPR</sequence>
<dbReference type="AlphaFoldDB" id="A0A372GCU8"/>
<accession>A0A372GCU8</accession>
<keyword evidence="2" id="KW-1185">Reference proteome</keyword>
<dbReference type="Proteomes" id="UP000262882">
    <property type="component" value="Unassembled WGS sequence"/>
</dbReference>
<dbReference type="OrthoDB" id="6091628at2"/>
<dbReference type="RefSeq" id="WP_117401655.1">
    <property type="nucleotide sequence ID" value="NZ_QVNQ01000007.1"/>
</dbReference>
<evidence type="ECO:0000313" key="2">
    <source>
        <dbReference type="Proteomes" id="UP000262882"/>
    </source>
</evidence>
<evidence type="ECO:0000313" key="1">
    <source>
        <dbReference type="EMBL" id="RFS82959.1"/>
    </source>
</evidence>
<dbReference type="EMBL" id="QVNQ01000007">
    <property type="protein sequence ID" value="RFS82959.1"/>
    <property type="molecule type" value="Genomic_DNA"/>
</dbReference>
<gene>
    <name evidence="1" type="ORF">D0T12_22420</name>
</gene>
<name>A0A372GCU8_9ACTN</name>
<reference evidence="1 2" key="1">
    <citation type="submission" date="2018-08" db="EMBL/GenBank/DDBJ databases">
        <title>Actinomadura spongicola sp. nov., isolated from marine sponge Leucetta chagosensis.</title>
        <authorList>
            <person name="Li L."/>
            <person name="Lin H.W."/>
        </authorList>
    </citation>
    <scope>NUCLEOTIDE SEQUENCE [LARGE SCALE GENOMIC DNA]</scope>
    <source>
        <strain evidence="1 2">LHW52907</strain>
    </source>
</reference>
<protein>
    <submittedName>
        <fullName evidence="1">Uncharacterized protein</fullName>
    </submittedName>
</protein>
<comment type="caution">
    <text evidence="1">The sequence shown here is derived from an EMBL/GenBank/DDBJ whole genome shotgun (WGS) entry which is preliminary data.</text>
</comment>
<organism evidence="1 2">
    <name type="scientific">Actinomadura spongiicola</name>
    <dbReference type="NCBI Taxonomy" id="2303421"/>
    <lineage>
        <taxon>Bacteria</taxon>
        <taxon>Bacillati</taxon>
        <taxon>Actinomycetota</taxon>
        <taxon>Actinomycetes</taxon>
        <taxon>Streptosporangiales</taxon>
        <taxon>Thermomonosporaceae</taxon>
        <taxon>Actinomadura</taxon>
    </lineage>
</organism>
<proteinExistence type="predicted"/>